<name>A0AA88E404_FICCA</name>
<comment type="caution">
    <text evidence="2">The sequence shown here is derived from an EMBL/GenBank/DDBJ whole genome shotgun (WGS) entry which is preliminary data.</text>
</comment>
<feature type="region of interest" description="Disordered" evidence="1">
    <location>
        <begin position="106"/>
        <end position="143"/>
    </location>
</feature>
<evidence type="ECO:0000313" key="2">
    <source>
        <dbReference type="EMBL" id="GMN63674.1"/>
    </source>
</evidence>
<proteinExistence type="predicted"/>
<evidence type="ECO:0000256" key="1">
    <source>
        <dbReference type="SAM" id="MobiDB-lite"/>
    </source>
</evidence>
<dbReference type="Proteomes" id="UP001187192">
    <property type="component" value="Unassembled WGS sequence"/>
</dbReference>
<feature type="compositionally biased region" description="Basic and acidic residues" evidence="1">
    <location>
        <begin position="122"/>
        <end position="143"/>
    </location>
</feature>
<protein>
    <submittedName>
        <fullName evidence="2">Uncharacterized protein</fullName>
    </submittedName>
</protein>
<reference evidence="2" key="1">
    <citation type="submission" date="2023-07" db="EMBL/GenBank/DDBJ databases">
        <title>draft genome sequence of fig (Ficus carica).</title>
        <authorList>
            <person name="Takahashi T."/>
            <person name="Nishimura K."/>
        </authorList>
    </citation>
    <scope>NUCLEOTIDE SEQUENCE</scope>
</reference>
<keyword evidence="3" id="KW-1185">Reference proteome</keyword>
<sequence>MVSFENASKVETLTPNKSIKTMSQDMKMKKRSLIPTLFEIKIPLTNIHNHQERVRERDIYRCRRWVAENWFGLARWRNDRCAGVRTGGGGVAGEIGCERERCERKTEGGVAAEKGVASGGDGLREREAQERDGWRSCGEGDRF</sequence>
<dbReference type="AlphaFoldDB" id="A0AA88E404"/>
<dbReference type="EMBL" id="BTGU01000156">
    <property type="protein sequence ID" value="GMN63674.1"/>
    <property type="molecule type" value="Genomic_DNA"/>
</dbReference>
<organism evidence="2 3">
    <name type="scientific">Ficus carica</name>
    <name type="common">Common fig</name>
    <dbReference type="NCBI Taxonomy" id="3494"/>
    <lineage>
        <taxon>Eukaryota</taxon>
        <taxon>Viridiplantae</taxon>
        <taxon>Streptophyta</taxon>
        <taxon>Embryophyta</taxon>
        <taxon>Tracheophyta</taxon>
        <taxon>Spermatophyta</taxon>
        <taxon>Magnoliopsida</taxon>
        <taxon>eudicotyledons</taxon>
        <taxon>Gunneridae</taxon>
        <taxon>Pentapetalae</taxon>
        <taxon>rosids</taxon>
        <taxon>fabids</taxon>
        <taxon>Rosales</taxon>
        <taxon>Moraceae</taxon>
        <taxon>Ficeae</taxon>
        <taxon>Ficus</taxon>
    </lineage>
</organism>
<evidence type="ECO:0000313" key="3">
    <source>
        <dbReference type="Proteomes" id="UP001187192"/>
    </source>
</evidence>
<accession>A0AA88E404</accession>
<gene>
    <name evidence="2" type="ORF">TIFTF001_032748</name>
</gene>